<dbReference type="OrthoDB" id="185618at2759"/>
<dbReference type="GO" id="GO:0042803">
    <property type="term" value="F:protein homodimerization activity"/>
    <property type="evidence" value="ECO:0007669"/>
    <property type="project" value="UniProtKB-UniRule"/>
</dbReference>
<dbReference type="GO" id="GO:0005739">
    <property type="term" value="C:mitochondrion"/>
    <property type="evidence" value="ECO:0007669"/>
    <property type="project" value="UniProtKB-SubCell"/>
</dbReference>
<dbReference type="SUPFAM" id="SSF111331">
    <property type="entry name" value="NAD kinase/diacylglycerol kinase-like"/>
    <property type="match status" value="1"/>
</dbReference>
<comment type="subunit">
    <text evidence="1">Homodimer.</text>
</comment>
<dbReference type="PIRSF" id="PIRSF017565">
    <property type="entry name" value="Kin_ATP-NAD_euk"/>
    <property type="match status" value="1"/>
</dbReference>
<sequence length="453" mass="51397">MQRSNRLFTTVVLAGFRRNAKRATTQALLASNNNYPVYNAVQSKSTYVNNHSFHSHAKNNKLRIKKVLIVTKLTRYEFEMLRHPNLDKNQLEEKVKNRGTDYDSLMYYHNLHKTVERKVVDSFTQMGVEVKVVNRITINKELLQWTDLIVPVGGDGTFLLAASRATPFFVENSVPIVGFNSDPLRSEGRLMLPKQYTSDVNDAVKKIIKGEFDWMHRSRVRITLLKFNGDTPIPFDLHEFNPAPVEHKELIVSEPTLLDQINGGAFYPGKKTKATKRMLPYLALNEVFIGETLSARVSHLHIRPNTTQKITKTKSSGLCVSTGTGSTSWHTSINRLSKKNVEDLLNILKNGSKLDLNGLNAEAISEIYNQQLVFEPDDPRLCYSIREQICVGVWPNPKGFESRDFAQNLYVKSRCFDASLVIDGTICYPFNDGTKAFLEVLPEDALLTMKIVD</sequence>
<keyword evidence="1" id="KW-0547">Nucleotide-binding</keyword>
<dbReference type="EC" id="2.7.1.23" evidence="1"/>
<dbReference type="AlphaFoldDB" id="A0A9N9RPC0"/>
<gene>
    <name evidence="2" type="ORF">CHIRRI_LOCUS3608</name>
</gene>
<dbReference type="GO" id="GO:0003951">
    <property type="term" value="F:NAD+ kinase activity"/>
    <property type="evidence" value="ECO:0007669"/>
    <property type="project" value="UniProtKB-UniRule"/>
</dbReference>
<keyword evidence="1" id="KW-0067">ATP-binding</keyword>
<evidence type="ECO:0000313" key="2">
    <source>
        <dbReference type="EMBL" id="CAG9800669.1"/>
    </source>
</evidence>
<keyword evidence="3" id="KW-1185">Reference proteome</keyword>
<proteinExistence type="inferred from homology"/>
<keyword evidence="1" id="KW-0808">Transferase</keyword>
<comment type="subcellular location">
    <subcellularLocation>
        <location evidence="1">Mitochondrion</location>
    </subcellularLocation>
</comment>
<keyword evidence="1" id="KW-0418">Kinase</keyword>
<dbReference type="Gene3D" id="2.60.200.30">
    <property type="entry name" value="Probable inorganic polyphosphate/atp-NAD kinase, domain 2"/>
    <property type="match status" value="1"/>
</dbReference>
<dbReference type="GO" id="GO:0005524">
    <property type="term" value="F:ATP binding"/>
    <property type="evidence" value="ECO:0007669"/>
    <property type="project" value="UniProtKB-UniRule"/>
</dbReference>
<dbReference type="InterPro" id="IPR012355">
    <property type="entry name" value="NADK2_mit"/>
</dbReference>
<name>A0A9N9RPC0_9DIPT</name>
<keyword evidence="1" id="KW-0520">NAD</keyword>
<dbReference type="InterPro" id="IPR017437">
    <property type="entry name" value="ATP-NAD_kinase_PpnK-typ_C"/>
</dbReference>
<comment type="function">
    <text evidence="1">Mitochondrial NAD(+) kinase that phosphorylates NAD(+) to yield NADP(+). Can use both ATP or inorganic polyphosphate as the phosphoryl donor.</text>
</comment>
<keyword evidence="1" id="KW-0496">Mitochondrion</keyword>
<dbReference type="GO" id="GO:0006741">
    <property type="term" value="P:NADP+ biosynthetic process"/>
    <property type="evidence" value="ECO:0007669"/>
    <property type="project" value="UniProtKB-UniRule"/>
</dbReference>
<dbReference type="PANTHER" id="PTHR13158">
    <property type="match status" value="1"/>
</dbReference>
<organism evidence="2 3">
    <name type="scientific">Chironomus riparius</name>
    <dbReference type="NCBI Taxonomy" id="315576"/>
    <lineage>
        <taxon>Eukaryota</taxon>
        <taxon>Metazoa</taxon>
        <taxon>Ecdysozoa</taxon>
        <taxon>Arthropoda</taxon>
        <taxon>Hexapoda</taxon>
        <taxon>Insecta</taxon>
        <taxon>Pterygota</taxon>
        <taxon>Neoptera</taxon>
        <taxon>Endopterygota</taxon>
        <taxon>Diptera</taxon>
        <taxon>Nematocera</taxon>
        <taxon>Chironomoidea</taxon>
        <taxon>Chironomidae</taxon>
        <taxon>Chironominae</taxon>
        <taxon>Chironomus</taxon>
    </lineage>
</organism>
<comment type="catalytic activity">
    <reaction evidence="1">
        <text>NAD(+) + ATP = ADP + NADP(+) + H(+)</text>
        <dbReference type="Rhea" id="RHEA:18629"/>
        <dbReference type="ChEBI" id="CHEBI:15378"/>
        <dbReference type="ChEBI" id="CHEBI:30616"/>
        <dbReference type="ChEBI" id="CHEBI:57540"/>
        <dbReference type="ChEBI" id="CHEBI:58349"/>
        <dbReference type="ChEBI" id="CHEBI:456216"/>
        <dbReference type="EC" id="2.7.1.23"/>
    </reaction>
</comment>
<reference evidence="2" key="1">
    <citation type="submission" date="2022-01" db="EMBL/GenBank/DDBJ databases">
        <authorList>
            <person name="King R."/>
        </authorList>
    </citation>
    <scope>NUCLEOTIDE SEQUENCE</scope>
</reference>
<accession>A0A9N9RPC0</accession>
<dbReference type="EMBL" id="OU895877">
    <property type="protein sequence ID" value="CAG9800669.1"/>
    <property type="molecule type" value="Genomic_DNA"/>
</dbReference>
<comment type="similarity">
    <text evidence="1">Belongs to the NAD kinase family.</text>
</comment>
<keyword evidence="1" id="KW-0521">NADP</keyword>
<dbReference type="PANTHER" id="PTHR13158:SF5">
    <property type="entry name" value="NAD KINASE 2, MITOCHONDRIAL"/>
    <property type="match status" value="1"/>
</dbReference>
<dbReference type="Proteomes" id="UP001153620">
    <property type="component" value="Chromosome 1"/>
</dbReference>
<dbReference type="InterPro" id="IPR016064">
    <property type="entry name" value="NAD/diacylglycerol_kinase_sf"/>
</dbReference>
<reference evidence="2" key="2">
    <citation type="submission" date="2022-10" db="EMBL/GenBank/DDBJ databases">
        <authorList>
            <consortium name="ENA_rothamsted_submissions"/>
            <consortium name="culmorum"/>
            <person name="King R."/>
        </authorList>
    </citation>
    <scope>NUCLEOTIDE SEQUENCE</scope>
</reference>
<dbReference type="GO" id="GO:0019674">
    <property type="term" value="P:NAD+ metabolic process"/>
    <property type="evidence" value="ECO:0007669"/>
    <property type="project" value="UniProtKB-UniRule"/>
</dbReference>
<protein>
    <recommendedName>
        <fullName evidence="1">NAD kinase 2, mitochondrial</fullName>
        <ecNumber evidence="1">2.7.1.23</ecNumber>
    </recommendedName>
    <alternativeName>
        <fullName evidence="1">NAD kinase domain-containing protein 1, mitochondrial</fullName>
    </alternativeName>
</protein>
<dbReference type="Gene3D" id="3.40.50.10330">
    <property type="entry name" value="Probable inorganic polyphosphate/atp-NAD kinase, domain 1"/>
    <property type="match status" value="1"/>
</dbReference>
<evidence type="ECO:0000256" key="1">
    <source>
        <dbReference type="PIRNR" id="PIRNR017565"/>
    </source>
</evidence>
<evidence type="ECO:0000313" key="3">
    <source>
        <dbReference type="Proteomes" id="UP001153620"/>
    </source>
</evidence>
<dbReference type="InterPro" id="IPR017438">
    <property type="entry name" value="ATP-NAD_kinase_N"/>
</dbReference>